<proteinExistence type="predicted"/>
<dbReference type="AlphaFoldDB" id="A0A7J6WZS4"/>
<feature type="region of interest" description="Disordered" evidence="1">
    <location>
        <begin position="184"/>
        <end position="203"/>
    </location>
</feature>
<dbReference type="InterPro" id="IPR006852">
    <property type="entry name" value="TOD1_MUCI70"/>
</dbReference>
<dbReference type="EMBL" id="JABWDY010008739">
    <property type="protein sequence ID" value="KAF5201980.1"/>
    <property type="molecule type" value="Genomic_DNA"/>
</dbReference>
<sequence length="631" mass="73635">MAQHRQPSLRSRKFRRFINNSRNSVVLILFLVAFFSIIAYHNVSKQKELNSIDRQDEEVNDDFLENVTWIESDKVVNFGQGSIVNNGGDSRYWDRDDWRRDVGYAGDVHGTRNERAGGGRNARPYNEARRYELKVYEVEFAESLKNVGQSTPEKHNVSNNEVLEIQNEDYGLDDEYDDAIDSQDSKMADHEKKNDDTGESFEKVGTGTEELHVGGDAAESKNTFTNISEDKSSQTAVIIEIDSRQDNTITVQSANRSILNRARDLRRPVKAHKFTGSSCEIKFINSTAQLVEPVESEEFSRISLQYTDVEERPRFAGHQSLEEREESFYARDQKINCGFIRGPKGSLSTGFDLEEEDMRYTSSCHIAVSSCIFGNSDKLRPPFGKTVTRLSRKSVCFVMFMDEKTMQYLSSEGQKPDEFGFVGLWKIVVVKNLPFADMRRVGKIPKFLAHRLFPFARYSIWLDSKLRLQIDPLLILEYFLWRKGYEYAISNHYRRHCVWEEVAQNKRLNKFNHTVIDRQFHFYQADGLKRFNESDRNKLLPSNVPEGSFIVRAHTPMSNLFSCLWFNEVDRFTPRDQLSFAYVYHKFRRMNSEKPFRFNMFKDCERRAIAKLFPHRSEEKRNIPFQAIKKR</sequence>
<feature type="domain" description="TOD1/MUCI70 glycosyltransferase-like" evidence="2">
    <location>
        <begin position="307"/>
        <end position="615"/>
    </location>
</feature>
<gene>
    <name evidence="3" type="ORF">FRX31_008440</name>
</gene>
<dbReference type="Proteomes" id="UP000554482">
    <property type="component" value="Unassembled WGS sequence"/>
</dbReference>
<comment type="caution">
    <text evidence="3">The sequence shown here is derived from an EMBL/GenBank/DDBJ whole genome shotgun (WGS) entry which is preliminary data.</text>
</comment>
<keyword evidence="3" id="KW-0472">Membrane</keyword>
<evidence type="ECO:0000259" key="2">
    <source>
        <dbReference type="Pfam" id="PF04765"/>
    </source>
</evidence>
<dbReference type="PANTHER" id="PTHR12956">
    <property type="entry name" value="ALKALINE CERAMIDASE-RELATED"/>
    <property type="match status" value="1"/>
</dbReference>
<name>A0A7J6WZS4_THATH</name>
<evidence type="ECO:0000256" key="1">
    <source>
        <dbReference type="SAM" id="MobiDB-lite"/>
    </source>
</evidence>
<dbReference type="OrthoDB" id="1905162at2759"/>
<evidence type="ECO:0000313" key="3">
    <source>
        <dbReference type="EMBL" id="KAF5201980.1"/>
    </source>
</evidence>
<dbReference type="Pfam" id="PF04765">
    <property type="entry name" value="TOD1_MUCI70"/>
    <property type="match status" value="1"/>
</dbReference>
<organism evidence="3 4">
    <name type="scientific">Thalictrum thalictroides</name>
    <name type="common">Rue-anemone</name>
    <name type="synonym">Anemone thalictroides</name>
    <dbReference type="NCBI Taxonomy" id="46969"/>
    <lineage>
        <taxon>Eukaryota</taxon>
        <taxon>Viridiplantae</taxon>
        <taxon>Streptophyta</taxon>
        <taxon>Embryophyta</taxon>
        <taxon>Tracheophyta</taxon>
        <taxon>Spermatophyta</taxon>
        <taxon>Magnoliopsida</taxon>
        <taxon>Ranunculales</taxon>
        <taxon>Ranunculaceae</taxon>
        <taxon>Thalictroideae</taxon>
        <taxon>Thalictrum</taxon>
    </lineage>
</organism>
<keyword evidence="3" id="KW-0812">Transmembrane</keyword>
<accession>A0A7J6WZS4</accession>
<reference evidence="3 4" key="1">
    <citation type="submission" date="2020-06" db="EMBL/GenBank/DDBJ databases">
        <title>Transcriptomic and genomic resources for Thalictrum thalictroides and T. hernandezii: Facilitating candidate gene discovery in an emerging model plant lineage.</title>
        <authorList>
            <person name="Arias T."/>
            <person name="Riano-Pachon D.M."/>
            <person name="Di Stilio V.S."/>
        </authorList>
    </citation>
    <scope>NUCLEOTIDE SEQUENCE [LARGE SCALE GENOMIC DNA]</scope>
    <source>
        <strain evidence="4">cv. WT478/WT964</strain>
        <tissue evidence="3">Leaves</tissue>
    </source>
</reference>
<feature type="compositionally biased region" description="Basic and acidic residues" evidence="1">
    <location>
        <begin position="184"/>
        <end position="202"/>
    </location>
</feature>
<dbReference type="InterPro" id="IPR048354">
    <property type="entry name" value="TOD1_MUCI70_glycTrfase_dom"/>
</dbReference>
<dbReference type="PANTHER" id="PTHR12956:SF24">
    <property type="entry name" value="TRANSMEMBRANE PROTEIN (DUF616)"/>
    <property type="match status" value="1"/>
</dbReference>
<keyword evidence="4" id="KW-1185">Reference proteome</keyword>
<protein>
    <submittedName>
        <fullName evidence="3">Transmembrane protein</fullName>
    </submittedName>
</protein>
<evidence type="ECO:0000313" key="4">
    <source>
        <dbReference type="Proteomes" id="UP000554482"/>
    </source>
</evidence>